<evidence type="ECO:0000313" key="3">
    <source>
        <dbReference type="Proteomes" id="UP001500957"/>
    </source>
</evidence>
<name>A0ABP3S869_9ACTN</name>
<reference evidence="3" key="1">
    <citation type="journal article" date="2019" name="Int. J. Syst. Evol. Microbiol.">
        <title>The Global Catalogue of Microorganisms (GCM) 10K type strain sequencing project: providing services to taxonomists for standard genome sequencing and annotation.</title>
        <authorList>
            <consortium name="The Broad Institute Genomics Platform"/>
            <consortium name="The Broad Institute Genome Sequencing Center for Infectious Disease"/>
            <person name="Wu L."/>
            <person name="Ma J."/>
        </authorList>
    </citation>
    <scope>NUCLEOTIDE SEQUENCE [LARGE SCALE GENOMIC DNA]</scope>
    <source>
        <strain evidence="3">JCM 10671</strain>
    </source>
</reference>
<feature type="transmembrane region" description="Helical" evidence="1">
    <location>
        <begin position="12"/>
        <end position="29"/>
    </location>
</feature>
<evidence type="ECO:0000256" key="1">
    <source>
        <dbReference type="SAM" id="Phobius"/>
    </source>
</evidence>
<organism evidence="2 3">
    <name type="scientific">Sporichthya brevicatena</name>
    <dbReference type="NCBI Taxonomy" id="171442"/>
    <lineage>
        <taxon>Bacteria</taxon>
        <taxon>Bacillati</taxon>
        <taxon>Actinomycetota</taxon>
        <taxon>Actinomycetes</taxon>
        <taxon>Sporichthyales</taxon>
        <taxon>Sporichthyaceae</taxon>
        <taxon>Sporichthya</taxon>
    </lineage>
</organism>
<sequence>MGQPLSGTESLVILLACTAAILLLTYVWAASNRRPVRRRTVSGRPAVPYWHTPTGLQDERGIVALERPGPPL</sequence>
<keyword evidence="1" id="KW-0472">Membrane</keyword>
<keyword evidence="1" id="KW-1133">Transmembrane helix</keyword>
<dbReference type="EMBL" id="BAAAHE010000024">
    <property type="protein sequence ID" value="GAA0624792.1"/>
    <property type="molecule type" value="Genomic_DNA"/>
</dbReference>
<gene>
    <name evidence="2" type="ORF">GCM10009547_29980</name>
</gene>
<accession>A0ABP3S869</accession>
<evidence type="ECO:0000313" key="2">
    <source>
        <dbReference type="EMBL" id="GAA0624792.1"/>
    </source>
</evidence>
<dbReference type="RefSeq" id="WP_344606121.1">
    <property type="nucleotide sequence ID" value="NZ_BAAAHE010000024.1"/>
</dbReference>
<protein>
    <recommendedName>
        <fullName evidence="4">Secreted protein</fullName>
    </recommendedName>
</protein>
<proteinExistence type="predicted"/>
<keyword evidence="3" id="KW-1185">Reference proteome</keyword>
<comment type="caution">
    <text evidence="2">The sequence shown here is derived from an EMBL/GenBank/DDBJ whole genome shotgun (WGS) entry which is preliminary data.</text>
</comment>
<keyword evidence="1" id="KW-0812">Transmembrane</keyword>
<dbReference type="Proteomes" id="UP001500957">
    <property type="component" value="Unassembled WGS sequence"/>
</dbReference>
<evidence type="ECO:0008006" key="4">
    <source>
        <dbReference type="Google" id="ProtNLM"/>
    </source>
</evidence>